<dbReference type="AlphaFoldDB" id="A0A1W9YPD0"/>
<evidence type="ECO:0000256" key="1">
    <source>
        <dbReference type="SAM" id="Phobius"/>
    </source>
</evidence>
<accession>A0A1W9YPD0</accession>
<dbReference type="Proteomes" id="UP000192366">
    <property type="component" value="Unassembled WGS sequence"/>
</dbReference>
<organism evidence="2 3">
    <name type="scientific">Mycolicibacterium bacteremicum</name>
    <name type="common">Mycobacterium bacteremicum</name>
    <dbReference type="NCBI Taxonomy" id="564198"/>
    <lineage>
        <taxon>Bacteria</taxon>
        <taxon>Bacillati</taxon>
        <taxon>Actinomycetota</taxon>
        <taxon>Actinomycetes</taxon>
        <taxon>Mycobacteriales</taxon>
        <taxon>Mycobacteriaceae</taxon>
        <taxon>Mycolicibacterium</taxon>
    </lineage>
</organism>
<dbReference type="OrthoDB" id="4641694at2"/>
<keyword evidence="1" id="KW-0472">Membrane</keyword>
<keyword evidence="1" id="KW-0812">Transmembrane</keyword>
<dbReference type="STRING" id="564198.BST17_26225"/>
<feature type="transmembrane region" description="Helical" evidence="1">
    <location>
        <begin position="46"/>
        <end position="71"/>
    </location>
</feature>
<keyword evidence="3" id="KW-1185">Reference proteome</keyword>
<dbReference type="EMBL" id="MVHJ01000038">
    <property type="protein sequence ID" value="ORA01921.1"/>
    <property type="molecule type" value="Genomic_DNA"/>
</dbReference>
<comment type="caution">
    <text evidence="2">The sequence shown here is derived from an EMBL/GenBank/DDBJ whole genome shotgun (WGS) entry which is preliminary data.</text>
</comment>
<evidence type="ECO:0008006" key="4">
    <source>
        <dbReference type="Google" id="ProtNLM"/>
    </source>
</evidence>
<name>A0A1W9YPD0_MYCBA</name>
<evidence type="ECO:0000313" key="2">
    <source>
        <dbReference type="EMBL" id="ORA01921.1"/>
    </source>
</evidence>
<proteinExistence type="predicted"/>
<dbReference type="RefSeq" id="WP_083061886.1">
    <property type="nucleotide sequence ID" value="NZ_JACKVM010000008.1"/>
</dbReference>
<keyword evidence="1" id="KW-1133">Transmembrane helix</keyword>
<sequence length="95" mass="10182">MRRTAVAQLSAAVVALIGSVLSWLASRSAEQLPPVLEGEPAMTTVIYYPPLIVLALLLATVAGVLAVLGIAKLRATRRWQPALRVSPLKVADRQR</sequence>
<reference evidence="2 3" key="1">
    <citation type="submission" date="2017-02" db="EMBL/GenBank/DDBJ databases">
        <title>The new phylogeny of genus Mycobacterium.</title>
        <authorList>
            <person name="Tortoli E."/>
            <person name="Trovato A."/>
            <person name="Cirillo D.M."/>
        </authorList>
    </citation>
    <scope>NUCLEOTIDE SEQUENCE [LARGE SCALE GENOMIC DNA]</scope>
    <source>
        <strain evidence="2 3">DSM 45578</strain>
    </source>
</reference>
<evidence type="ECO:0000313" key="3">
    <source>
        <dbReference type="Proteomes" id="UP000192366"/>
    </source>
</evidence>
<gene>
    <name evidence="2" type="ORF">BST17_26225</name>
</gene>
<protein>
    <recommendedName>
        <fullName evidence="4">Transmembrane protein</fullName>
    </recommendedName>
</protein>